<evidence type="ECO:0000313" key="2">
    <source>
        <dbReference type="EMBL" id="KAK4246578.1"/>
    </source>
</evidence>
<dbReference type="AlphaFoldDB" id="A0AAN7CTI2"/>
<proteinExistence type="predicted"/>
<keyword evidence="3" id="KW-1185">Reference proteome</keyword>
<accession>A0AAN7CTI2</accession>
<feature type="region of interest" description="Disordered" evidence="1">
    <location>
        <begin position="168"/>
        <end position="205"/>
    </location>
</feature>
<dbReference type="EMBL" id="MU857671">
    <property type="protein sequence ID" value="KAK4246578.1"/>
    <property type="molecule type" value="Genomic_DNA"/>
</dbReference>
<gene>
    <name evidence="2" type="ORF">C7999DRAFT_15299</name>
</gene>
<evidence type="ECO:0000313" key="3">
    <source>
        <dbReference type="Proteomes" id="UP001303647"/>
    </source>
</evidence>
<sequence length="205" mass="23710">MPGDKDYHIDDETRAALQTKVGVRFLLRAKLKAESRHSSDVIPWAKDLSEKVTKAVAEAAGHQLTHFAIHVNVIKLLSRRPYALICYDLFLHECDEDSQSQFSQNLNQPIHEIIKRANSYHVIRSKRLDGMVASEYKHLQECDNGPRPYFVDTLYPPLYVDGRRIEWSKDGTHDPDEPEGWDWKQGWVIGPEEDELKEDGDEEKE</sequence>
<organism evidence="2 3">
    <name type="scientific">Corynascus novoguineensis</name>
    <dbReference type="NCBI Taxonomy" id="1126955"/>
    <lineage>
        <taxon>Eukaryota</taxon>
        <taxon>Fungi</taxon>
        <taxon>Dikarya</taxon>
        <taxon>Ascomycota</taxon>
        <taxon>Pezizomycotina</taxon>
        <taxon>Sordariomycetes</taxon>
        <taxon>Sordariomycetidae</taxon>
        <taxon>Sordariales</taxon>
        <taxon>Chaetomiaceae</taxon>
        <taxon>Corynascus</taxon>
    </lineage>
</organism>
<reference evidence="2" key="1">
    <citation type="journal article" date="2023" name="Mol. Phylogenet. Evol.">
        <title>Genome-scale phylogeny and comparative genomics of the fungal order Sordariales.</title>
        <authorList>
            <person name="Hensen N."/>
            <person name="Bonometti L."/>
            <person name="Westerberg I."/>
            <person name="Brannstrom I.O."/>
            <person name="Guillou S."/>
            <person name="Cros-Aarteil S."/>
            <person name="Calhoun S."/>
            <person name="Haridas S."/>
            <person name="Kuo A."/>
            <person name="Mondo S."/>
            <person name="Pangilinan J."/>
            <person name="Riley R."/>
            <person name="LaButti K."/>
            <person name="Andreopoulos B."/>
            <person name="Lipzen A."/>
            <person name="Chen C."/>
            <person name="Yan M."/>
            <person name="Daum C."/>
            <person name="Ng V."/>
            <person name="Clum A."/>
            <person name="Steindorff A."/>
            <person name="Ohm R.A."/>
            <person name="Martin F."/>
            <person name="Silar P."/>
            <person name="Natvig D.O."/>
            <person name="Lalanne C."/>
            <person name="Gautier V."/>
            <person name="Ament-Velasquez S.L."/>
            <person name="Kruys A."/>
            <person name="Hutchinson M.I."/>
            <person name="Powell A.J."/>
            <person name="Barry K."/>
            <person name="Miller A.N."/>
            <person name="Grigoriev I.V."/>
            <person name="Debuchy R."/>
            <person name="Gladieux P."/>
            <person name="Hiltunen Thoren M."/>
            <person name="Johannesson H."/>
        </authorList>
    </citation>
    <scope>NUCLEOTIDE SEQUENCE</scope>
    <source>
        <strain evidence="2">CBS 359.72</strain>
    </source>
</reference>
<dbReference type="Proteomes" id="UP001303647">
    <property type="component" value="Unassembled WGS sequence"/>
</dbReference>
<protein>
    <submittedName>
        <fullName evidence="2">Uncharacterized protein</fullName>
    </submittedName>
</protein>
<evidence type="ECO:0000256" key="1">
    <source>
        <dbReference type="SAM" id="MobiDB-lite"/>
    </source>
</evidence>
<feature type="compositionally biased region" description="Acidic residues" evidence="1">
    <location>
        <begin position="191"/>
        <end position="205"/>
    </location>
</feature>
<reference evidence="2" key="2">
    <citation type="submission" date="2023-05" db="EMBL/GenBank/DDBJ databases">
        <authorList>
            <consortium name="Lawrence Berkeley National Laboratory"/>
            <person name="Steindorff A."/>
            <person name="Hensen N."/>
            <person name="Bonometti L."/>
            <person name="Westerberg I."/>
            <person name="Brannstrom I.O."/>
            <person name="Guillou S."/>
            <person name="Cros-Aarteil S."/>
            <person name="Calhoun S."/>
            <person name="Haridas S."/>
            <person name="Kuo A."/>
            <person name="Mondo S."/>
            <person name="Pangilinan J."/>
            <person name="Riley R."/>
            <person name="Labutti K."/>
            <person name="Andreopoulos B."/>
            <person name="Lipzen A."/>
            <person name="Chen C."/>
            <person name="Yanf M."/>
            <person name="Daum C."/>
            <person name="Ng V."/>
            <person name="Clum A."/>
            <person name="Ohm R."/>
            <person name="Martin F."/>
            <person name="Silar P."/>
            <person name="Natvig D."/>
            <person name="Lalanne C."/>
            <person name="Gautier V."/>
            <person name="Ament-Velasquez S.L."/>
            <person name="Kruys A."/>
            <person name="Hutchinson M.I."/>
            <person name="Powell A.J."/>
            <person name="Barry K."/>
            <person name="Miller A.N."/>
            <person name="Grigoriev I.V."/>
            <person name="Debuchy R."/>
            <person name="Gladieux P."/>
            <person name="Thoren M.H."/>
            <person name="Johannesson H."/>
        </authorList>
    </citation>
    <scope>NUCLEOTIDE SEQUENCE</scope>
    <source>
        <strain evidence="2">CBS 359.72</strain>
    </source>
</reference>
<comment type="caution">
    <text evidence="2">The sequence shown here is derived from an EMBL/GenBank/DDBJ whole genome shotgun (WGS) entry which is preliminary data.</text>
</comment>
<name>A0AAN7CTI2_9PEZI</name>